<reference evidence="3 5" key="1">
    <citation type="submission" date="2018-05" db="EMBL/GenBank/DDBJ databases">
        <title>Freshwater and sediment microbial communities from various areas in North America, analyzing microbe dynamics in response to fracking.</title>
        <authorList>
            <person name="Lamendella R."/>
        </authorList>
    </citation>
    <scope>NUCLEOTIDE SEQUENCE [LARGE SCALE GENOMIC DNA]</scope>
    <source>
        <strain evidence="3 5">DB-3</strain>
        <strain evidence="4 6">NG-13</strain>
    </source>
</reference>
<dbReference type="Pfam" id="PF07833">
    <property type="entry name" value="Cu_amine_oxidN1"/>
    <property type="match status" value="1"/>
</dbReference>
<dbReference type="GeneID" id="97129809"/>
<organism evidence="3 5">
    <name type="scientific">Paenibacillus pabuli</name>
    <dbReference type="NCBI Taxonomy" id="1472"/>
    <lineage>
        <taxon>Bacteria</taxon>
        <taxon>Bacillati</taxon>
        <taxon>Bacillota</taxon>
        <taxon>Bacilli</taxon>
        <taxon>Bacillales</taxon>
        <taxon>Paenibacillaceae</taxon>
        <taxon>Paenibacillus</taxon>
    </lineage>
</organism>
<dbReference type="OrthoDB" id="337615at2"/>
<evidence type="ECO:0000256" key="1">
    <source>
        <dbReference type="SAM" id="SignalP"/>
    </source>
</evidence>
<dbReference type="EMBL" id="QLLI01000015">
    <property type="protein sequence ID" value="RAI88647.1"/>
    <property type="molecule type" value="Genomic_DNA"/>
</dbReference>
<dbReference type="EMBL" id="QGTZ01000014">
    <property type="protein sequence ID" value="PWW34755.1"/>
    <property type="molecule type" value="Genomic_DNA"/>
</dbReference>
<keyword evidence="6" id="KW-1185">Reference proteome</keyword>
<feature type="chain" id="PRO_5032962303" evidence="1">
    <location>
        <begin position="25"/>
        <end position="225"/>
    </location>
</feature>
<dbReference type="Proteomes" id="UP000248827">
    <property type="component" value="Unassembled WGS sequence"/>
</dbReference>
<comment type="caution">
    <text evidence="3">The sequence shown here is derived from an EMBL/GenBank/DDBJ whole genome shotgun (WGS) entry which is preliminary data.</text>
</comment>
<accession>A0A855Y2J6</accession>
<evidence type="ECO:0000313" key="5">
    <source>
        <dbReference type="Proteomes" id="UP000247078"/>
    </source>
</evidence>
<dbReference type="RefSeq" id="WP_076291593.1">
    <property type="nucleotide sequence ID" value="NZ_QGTZ01000014.1"/>
</dbReference>
<dbReference type="Proteomes" id="UP000247078">
    <property type="component" value="Unassembled WGS sequence"/>
</dbReference>
<keyword evidence="1" id="KW-0732">Signal</keyword>
<dbReference type="InterPro" id="IPR012854">
    <property type="entry name" value="Cu_amine_oxidase-like_N"/>
</dbReference>
<proteinExistence type="predicted"/>
<protein>
    <submittedName>
        <fullName evidence="3">Copper amine oxidase-like protein</fullName>
    </submittedName>
</protein>
<feature type="signal peptide" evidence="1">
    <location>
        <begin position="1"/>
        <end position="24"/>
    </location>
</feature>
<sequence>MKKKFIIALSSFTLLGGMAIGAGAAPILEKITANLNWGINYSISGKTWSPVDQNGKKLAAITYNNTTYLPVRSVGEALGVAVDYNNSSQTLMLGEKTDTTPITSEKIEVKHDSFVTKDKQFTVQDKDYQSGVVIKEVFLSQEFTLIPEGKYQTIELSVFPVKMNNTVSLKVFDGDTLLKEFEINASSGKQTASFDIGGVKKLKFTADLPNIGFDSQSVFVTGSYK</sequence>
<evidence type="ECO:0000313" key="6">
    <source>
        <dbReference type="Proteomes" id="UP000248827"/>
    </source>
</evidence>
<evidence type="ECO:0000259" key="2">
    <source>
        <dbReference type="Pfam" id="PF07833"/>
    </source>
</evidence>
<dbReference type="AlphaFoldDB" id="A0A855Y2J6"/>
<evidence type="ECO:0000313" key="3">
    <source>
        <dbReference type="EMBL" id="PWW34755.1"/>
    </source>
</evidence>
<feature type="domain" description="Copper amine oxidase-like N-terminal" evidence="2">
    <location>
        <begin position="58"/>
        <end position="128"/>
    </location>
</feature>
<gene>
    <name evidence="4" type="ORF">DET54_115133</name>
    <name evidence="3" type="ORF">DET56_114133</name>
</gene>
<evidence type="ECO:0000313" key="4">
    <source>
        <dbReference type="EMBL" id="RAI88647.1"/>
    </source>
</evidence>
<name>A0A855Y2J6_9BACL</name>